<protein>
    <submittedName>
        <fullName evidence="1">Uncharacterized protein</fullName>
    </submittedName>
</protein>
<keyword evidence="2" id="KW-1185">Reference proteome</keyword>
<name>A0A8X8AKM0_POPTO</name>
<accession>A0A8X8AKM0</accession>
<evidence type="ECO:0000313" key="1">
    <source>
        <dbReference type="EMBL" id="KAG6791143.1"/>
    </source>
</evidence>
<dbReference type="OrthoDB" id="854419at2759"/>
<dbReference type="EMBL" id="JAAWWB010000001">
    <property type="protein sequence ID" value="KAG6791143.1"/>
    <property type="molecule type" value="Genomic_DNA"/>
</dbReference>
<reference evidence="1" key="1">
    <citation type="journal article" date="2020" name="bioRxiv">
        <title>Hybrid origin of Populus tomentosa Carr. identified through genome sequencing and phylogenomic analysis.</title>
        <authorList>
            <person name="An X."/>
            <person name="Gao K."/>
            <person name="Chen Z."/>
            <person name="Li J."/>
            <person name="Yang X."/>
            <person name="Yang X."/>
            <person name="Zhou J."/>
            <person name="Guo T."/>
            <person name="Zhao T."/>
            <person name="Huang S."/>
            <person name="Miao D."/>
            <person name="Khan W.U."/>
            <person name="Rao P."/>
            <person name="Ye M."/>
            <person name="Lei B."/>
            <person name="Liao W."/>
            <person name="Wang J."/>
            <person name="Ji L."/>
            <person name="Li Y."/>
            <person name="Guo B."/>
            <person name="Mustafa N.S."/>
            <person name="Li S."/>
            <person name="Yun Q."/>
            <person name="Keller S.R."/>
            <person name="Mao J."/>
            <person name="Zhang R."/>
            <person name="Strauss S.H."/>
        </authorList>
    </citation>
    <scope>NUCLEOTIDE SEQUENCE</scope>
    <source>
        <strain evidence="1">GM15</strain>
        <tissue evidence="1">Leaf</tissue>
    </source>
</reference>
<dbReference type="PANTHER" id="PTHR46554">
    <property type="entry name" value="MEDIATOR OF RNA POLYMERASE II TRANSCRIPTION SUBUNIT 26A-RELATED"/>
    <property type="match status" value="1"/>
</dbReference>
<comment type="caution">
    <text evidence="1">The sequence shown here is derived from an EMBL/GenBank/DDBJ whole genome shotgun (WGS) entry which is preliminary data.</text>
</comment>
<sequence>MRAEKGKRFQDLVEEEEEYVGLAFPPFDEQDFMAAEASYFDLSEDLFFSSVHDDRKSAARVEGSSGNPSAVQIKQKRHGKGKDMKVLEEFYRHKNINACKDTNTETKAKIIESEKTSTKAAIGDGVLSQEEKINLAKRKFHERYEQVAKEKKRKQIQVLSISELPKVPREKCKPVTYRGGFTPKFKSFAGAEKREYCQDFIEEEEEEEEDVWLACPPFDEEDFMAAKASYSDLSEEVFFSRISNDQKKIPVEGSSGNLNAVQIKQKRHGNGKDMKVLEEVCRYKDINACKDTKIETKAKIIESEKTSTKAAIGDGVSQDEKINLAKRKFHERYEQIAKGW</sequence>
<dbReference type="AlphaFoldDB" id="A0A8X8AKM0"/>
<dbReference type="Proteomes" id="UP000886885">
    <property type="component" value="Chromosome 1A"/>
</dbReference>
<gene>
    <name evidence="1" type="ORF">POTOM_000255</name>
</gene>
<evidence type="ECO:0000313" key="2">
    <source>
        <dbReference type="Proteomes" id="UP000886885"/>
    </source>
</evidence>
<proteinExistence type="predicted"/>
<organism evidence="1 2">
    <name type="scientific">Populus tomentosa</name>
    <name type="common">Chinese white poplar</name>
    <dbReference type="NCBI Taxonomy" id="118781"/>
    <lineage>
        <taxon>Eukaryota</taxon>
        <taxon>Viridiplantae</taxon>
        <taxon>Streptophyta</taxon>
        <taxon>Embryophyta</taxon>
        <taxon>Tracheophyta</taxon>
        <taxon>Spermatophyta</taxon>
        <taxon>Magnoliopsida</taxon>
        <taxon>eudicotyledons</taxon>
        <taxon>Gunneridae</taxon>
        <taxon>Pentapetalae</taxon>
        <taxon>rosids</taxon>
        <taxon>fabids</taxon>
        <taxon>Malpighiales</taxon>
        <taxon>Salicaceae</taxon>
        <taxon>Saliceae</taxon>
        <taxon>Populus</taxon>
    </lineage>
</organism>
<dbReference type="PANTHER" id="PTHR46554:SF2">
    <property type="entry name" value="TFIIS N-TERMINAL DOMAIN-CONTAINING PROTEIN"/>
    <property type="match status" value="1"/>
</dbReference>